<evidence type="ECO:0000313" key="2">
    <source>
        <dbReference type="Proteomes" id="UP000311919"/>
    </source>
</evidence>
<reference evidence="1 2" key="1">
    <citation type="submission" date="2019-03" db="EMBL/GenBank/DDBJ databases">
        <title>An improved genome assembly of the fluke Schistosoma japonicum.</title>
        <authorList>
            <person name="Hu W."/>
            <person name="Luo F."/>
            <person name="Yin M."/>
            <person name="Mo X."/>
            <person name="Sun C."/>
            <person name="Wu Q."/>
            <person name="Zhu B."/>
            <person name="Xiang M."/>
            <person name="Wang J."/>
            <person name="Wang Y."/>
            <person name="Zhang T."/>
            <person name="Xu B."/>
            <person name="Zheng H."/>
            <person name="Feng Z."/>
        </authorList>
    </citation>
    <scope>NUCLEOTIDE SEQUENCE [LARGE SCALE GENOMIC DNA]</scope>
    <source>
        <strain evidence="1">HuSjv2</strain>
        <tissue evidence="1">Worms</tissue>
    </source>
</reference>
<organism evidence="1 2">
    <name type="scientific">Schistosoma japonicum</name>
    <name type="common">Blood fluke</name>
    <dbReference type="NCBI Taxonomy" id="6182"/>
    <lineage>
        <taxon>Eukaryota</taxon>
        <taxon>Metazoa</taxon>
        <taxon>Spiralia</taxon>
        <taxon>Lophotrochozoa</taxon>
        <taxon>Platyhelminthes</taxon>
        <taxon>Trematoda</taxon>
        <taxon>Digenea</taxon>
        <taxon>Strigeidida</taxon>
        <taxon>Schistosomatoidea</taxon>
        <taxon>Schistosomatidae</taxon>
        <taxon>Schistosoma</taxon>
    </lineage>
</organism>
<sequence>MEEDITQQIEQKVDETLSKSMIHLNVVVWMVEKISRSQPISGEMILMVVNHIQLTKLFSIRLIPCTSSGQEMNSLLKSHHVFLIFELWIGSTDC</sequence>
<comment type="caution">
    <text evidence="1">The sequence shown here is derived from an EMBL/GenBank/DDBJ whole genome shotgun (WGS) entry which is preliminary data.</text>
</comment>
<dbReference type="AlphaFoldDB" id="A0A4Z2DDM0"/>
<gene>
    <name evidence="1" type="ORF">EWB00_002064</name>
</gene>
<protein>
    <submittedName>
        <fullName evidence="1">Uncharacterized protein</fullName>
    </submittedName>
</protein>
<accession>A0A4Z2DDM0</accession>
<dbReference type="Proteomes" id="UP000311919">
    <property type="component" value="Unassembled WGS sequence"/>
</dbReference>
<name>A0A4Z2DDM0_SCHJA</name>
<proteinExistence type="predicted"/>
<dbReference type="EMBL" id="SKCS01000170">
    <property type="protein sequence ID" value="TNN14607.1"/>
    <property type="molecule type" value="Genomic_DNA"/>
</dbReference>
<keyword evidence="2" id="KW-1185">Reference proteome</keyword>
<evidence type="ECO:0000313" key="1">
    <source>
        <dbReference type="EMBL" id="TNN14607.1"/>
    </source>
</evidence>